<dbReference type="Gene3D" id="1.10.10.10">
    <property type="entry name" value="Winged helix-like DNA-binding domain superfamily/Winged helix DNA-binding domain"/>
    <property type="match status" value="1"/>
</dbReference>
<dbReference type="Pfam" id="PF10400">
    <property type="entry name" value="Vir_act_alpha_C"/>
    <property type="match status" value="1"/>
</dbReference>
<dbReference type="PANTHER" id="PTHR43252">
    <property type="entry name" value="TRANSCRIPTIONAL REGULATOR YQJI"/>
    <property type="match status" value="1"/>
</dbReference>
<dbReference type="AlphaFoldDB" id="A0AA96WIU2"/>
<feature type="domain" description="Transcription regulator PadR C-terminal" evidence="2">
    <location>
        <begin position="93"/>
        <end position="176"/>
    </location>
</feature>
<dbReference type="EMBL" id="CP053586">
    <property type="protein sequence ID" value="WNZ25960.1"/>
    <property type="molecule type" value="Genomic_DNA"/>
</dbReference>
<organism evidence="3">
    <name type="scientific">Leptolyngbya sp. NK1-12</name>
    <dbReference type="NCBI Taxonomy" id="2547451"/>
    <lineage>
        <taxon>Bacteria</taxon>
        <taxon>Bacillati</taxon>
        <taxon>Cyanobacteriota</taxon>
        <taxon>Cyanophyceae</taxon>
        <taxon>Leptolyngbyales</taxon>
        <taxon>Leptolyngbyaceae</taxon>
        <taxon>Leptolyngbya group</taxon>
        <taxon>Leptolyngbya</taxon>
    </lineage>
</organism>
<dbReference type="SUPFAM" id="SSF46785">
    <property type="entry name" value="Winged helix' DNA-binding domain"/>
    <property type="match status" value="1"/>
</dbReference>
<dbReference type="PANTHER" id="PTHR43252:SF4">
    <property type="entry name" value="TRANSCRIPTIONAL REGULATORY PROTEIN"/>
    <property type="match status" value="1"/>
</dbReference>
<gene>
    <name evidence="3" type="ORF">HJG54_26115</name>
</gene>
<dbReference type="InterPro" id="IPR018309">
    <property type="entry name" value="Tscrpt_reg_PadR_C"/>
</dbReference>
<dbReference type="Gene3D" id="6.10.140.190">
    <property type="match status" value="1"/>
</dbReference>
<evidence type="ECO:0000259" key="1">
    <source>
        <dbReference type="Pfam" id="PF03551"/>
    </source>
</evidence>
<reference evidence="3" key="1">
    <citation type="submission" date="2020-05" db="EMBL/GenBank/DDBJ databases">
        <authorList>
            <person name="Zhu T."/>
            <person name="Keshari N."/>
            <person name="Lu X."/>
        </authorList>
    </citation>
    <scope>NUCLEOTIDE SEQUENCE</scope>
    <source>
        <strain evidence="3">NK1-12</strain>
    </source>
</reference>
<dbReference type="RefSeq" id="WP_316432154.1">
    <property type="nucleotide sequence ID" value="NZ_CP053586.1"/>
</dbReference>
<evidence type="ECO:0000313" key="3">
    <source>
        <dbReference type="EMBL" id="WNZ25960.1"/>
    </source>
</evidence>
<evidence type="ECO:0000259" key="2">
    <source>
        <dbReference type="Pfam" id="PF10400"/>
    </source>
</evidence>
<protein>
    <submittedName>
        <fullName evidence="3">PadR family transcriptional regulator</fullName>
    </submittedName>
</protein>
<accession>A0AA96WIU2</accession>
<sequence>MALKHTILAFLSRQPLSGYEVAKEFAEGFGSCFWKASQQQVYAELTKLEQQGNVTYEAIPQPGRLDKKIYSITEQGQQELIDWLMQPSEPAAIREDLGVMGLAGHLVPVPAVIREIERRRQFHAEMLQQVQALDEPFAQNLATLELKDLYMHLIIRRAIRYQESWVAWCDEALAAIQASPGIDDDRDALKGRST</sequence>
<dbReference type="InterPro" id="IPR036388">
    <property type="entry name" value="WH-like_DNA-bd_sf"/>
</dbReference>
<dbReference type="InterPro" id="IPR005149">
    <property type="entry name" value="Tscrpt_reg_PadR_N"/>
</dbReference>
<name>A0AA96WIU2_9CYAN</name>
<feature type="domain" description="Transcription regulator PadR N-terminal" evidence="1">
    <location>
        <begin position="7"/>
        <end position="80"/>
    </location>
</feature>
<proteinExistence type="predicted"/>
<dbReference type="Pfam" id="PF03551">
    <property type="entry name" value="PadR"/>
    <property type="match status" value="1"/>
</dbReference>
<dbReference type="InterPro" id="IPR036390">
    <property type="entry name" value="WH_DNA-bd_sf"/>
</dbReference>